<dbReference type="EMBL" id="BRYB01003669">
    <property type="protein sequence ID" value="GMI19003.1"/>
    <property type="molecule type" value="Genomic_DNA"/>
</dbReference>
<gene>
    <name evidence="2" type="ORF">TeGR_g2757</name>
</gene>
<comment type="caution">
    <text evidence="2">The sequence shown here is derived from an EMBL/GenBank/DDBJ whole genome shotgun (WGS) entry which is preliminary data.</text>
</comment>
<reference evidence="2 3" key="1">
    <citation type="journal article" date="2023" name="Commun. Biol.">
        <title>Genome analysis of Parmales, the sister group of diatoms, reveals the evolutionary specialization of diatoms from phago-mixotrophs to photoautotrophs.</title>
        <authorList>
            <person name="Ban H."/>
            <person name="Sato S."/>
            <person name="Yoshikawa S."/>
            <person name="Yamada K."/>
            <person name="Nakamura Y."/>
            <person name="Ichinomiya M."/>
            <person name="Sato N."/>
            <person name="Blanc-Mathieu R."/>
            <person name="Endo H."/>
            <person name="Kuwata A."/>
            <person name="Ogata H."/>
        </authorList>
    </citation>
    <scope>NUCLEOTIDE SEQUENCE [LARGE SCALE GENOMIC DNA]</scope>
</reference>
<organism evidence="2 3">
    <name type="scientific">Tetraparma gracilis</name>
    <dbReference type="NCBI Taxonomy" id="2962635"/>
    <lineage>
        <taxon>Eukaryota</taxon>
        <taxon>Sar</taxon>
        <taxon>Stramenopiles</taxon>
        <taxon>Ochrophyta</taxon>
        <taxon>Bolidophyceae</taxon>
        <taxon>Parmales</taxon>
        <taxon>Triparmaceae</taxon>
        <taxon>Tetraparma</taxon>
    </lineage>
</organism>
<protein>
    <submittedName>
        <fullName evidence="2">Uncharacterized protein</fullName>
    </submittedName>
</protein>
<accession>A0ABQ6M3R6</accession>
<sequence length="236" mass="26540">MDTPKVAARTPSPENTENASSYMSFDFSPSKFRSSSSVRDSTDSFAEAYTNSYSKMMARFPKKKKKSVETEVPPVKTYDPLTKTYSYVTTTYGNVKSTTAEQYPRTNRAIEGAESAVVKTLVWAFAKLKEEHQESIKKIDVQAELRKADDRINPAVIRWLEEGQKGVESARKSAEVVLVVKPYVDSVARFLPVETAQKLTMWVLRQSLAQKDVLLQLVGVVGRKREEAAEEEKGKL</sequence>
<name>A0ABQ6M3R6_9STRA</name>
<feature type="compositionally biased region" description="Polar residues" evidence="1">
    <location>
        <begin position="12"/>
        <end position="23"/>
    </location>
</feature>
<evidence type="ECO:0000313" key="3">
    <source>
        <dbReference type="Proteomes" id="UP001165060"/>
    </source>
</evidence>
<feature type="compositionally biased region" description="Low complexity" evidence="1">
    <location>
        <begin position="24"/>
        <end position="42"/>
    </location>
</feature>
<proteinExistence type="predicted"/>
<evidence type="ECO:0000313" key="2">
    <source>
        <dbReference type="EMBL" id="GMI19003.1"/>
    </source>
</evidence>
<keyword evidence="3" id="KW-1185">Reference proteome</keyword>
<evidence type="ECO:0000256" key="1">
    <source>
        <dbReference type="SAM" id="MobiDB-lite"/>
    </source>
</evidence>
<feature type="region of interest" description="Disordered" evidence="1">
    <location>
        <begin position="1"/>
        <end position="42"/>
    </location>
</feature>
<dbReference type="Proteomes" id="UP001165060">
    <property type="component" value="Unassembled WGS sequence"/>
</dbReference>